<sequence>MINRNPEKPRTRSTRSKPSVKASNFIAVCIFRTFRWSKFANLVERLSFRFSSTANRTRLDSFEEPLK</sequence>
<dbReference type="Proteomes" id="UP000054843">
    <property type="component" value="Unassembled WGS sequence"/>
</dbReference>
<evidence type="ECO:0000313" key="2">
    <source>
        <dbReference type="EMBL" id="KRZ73232.1"/>
    </source>
</evidence>
<proteinExistence type="predicted"/>
<feature type="region of interest" description="Disordered" evidence="1">
    <location>
        <begin position="1"/>
        <end position="20"/>
    </location>
</feature>
<accession>A0A0V1MNV7</accession>
<comment type="caution">
    <text evidence="2">The sequence shown here is derived from an EMBL/GenBank/DDBJ whole genome shotgun (WGS) entry which is preliminary data.</text>
</comment>
<gene>
    <name evidence="2" type="ORF">T10_8989</name>
</gene>
<organism evidence="2 3">
    <name type="scientific">Trichinella papuae</name>
    <dbReference type="NCBI Taxonomy" id="268474"/>
    <lineage>
        <taxon>Eukaryota</taxon>
        <taxon>Metazoa</taxon>
        <taxon>Ecdysozoa</taxon>
        <taxon>Nematoda</taxon>
        <taxon>Enoplea</taxon>
        <taxon>Dorylaimia</taxon>
        <taxon>Trichinellida</taxon>
        <taxon>Trichinellidae</taxon>
        <taxon>Trichinella</taxon>
    </lineage>
</organism>
<reference evidence="2 3" key="1">
    <citation type="submission" date="2015-01" db="EMBL/GenBank/DDBJ databases">
        <title>Evolution of Trichinella species and genotypes.</title>
        <authorList>
            <person name="Korhonen P.K."/>
            <person name="Edoardo P."/>
            <person name="Giuseppe L.R."/>
            <person name="Gasser R.B."/>
        </authorList>
    </citation>
    <scope>NUCLEOTIDE SEQUENCE [LARGE SCALE GENOMIC DNA]</scope>
    <source>
        <strain evidence="2">ISS1980</strain>
    </source>
</reference>
<evidence type="ECO:0000256" key="1">
    <source>
        <dbReference type="SAM" id="MobiDB-lite"/>
    </source>
</evidence>
<keyword evidence="3" id="KW-1185">Reference proteome</keyword>
<protein>
    <submittedName>
        <fullName evidence="2">Uncharacterized protein</fullName>
    </submittedName>
</protein>
<feature type="compositionally biased region" description="Basic and acidic residues" evidence="1">
    <location>
        <begin position="1"/>
        <end position="10"/>
    </location>
</feature>
<dbReference type="EMBL" id="JYDO01000066">
    <property type="protein sequence ID" value="KRZ73232.1"/>
    <property type="molecule type" value="Genomic_DNA"/>
</dbReference>
<evidence type="ECO:0000313" key="3">
    <source>
        <dbReference type="Proteomes" id="UP000054843"/>
    </source>
</evidence>
<name>A0A0V1MNV7_9BILA</name>
<dbReference type="AlphaFoldDB" id="A0A0V1MNV7"/>